<dbReference type="Proteomes" id="UP001374579">
    <property type="component" value="Unassembled WGS sequence"/>
</dbReference>
<organism evidence="2 3">
    <name type="scientific">Littorina saxatilis</name>
    <dbReference type="NCBI Taxonomy" id="31220"/>
    <lineage>
        <taxon>Eukaryota</taxon>
        <taxon>Metazoa</taxon>
        <taxon>Spiralia</taxon>
        <taxon>Lophotrochozoa</taxon>
        <taxon>Mollusca</taxon>
        <taxon>Gastropoda</taxon>
        <taxon>Caenogastropoda</taxon>
        <taxon>Littorinimorpha</taxon>
        <taxon>Littorinoidea</taxon>
        <taxon>Littorinidae</taxon>
        <taxon>Littorina</taxon>
    </lineage>
</organism>
<dbReference type="AlphaFoldDB" id="A0AAN9AHX8"/>
<evidence type="ECO:0000256" key="1">
    <source>
        <dbReference type="SAM" id="MobiDB-lite"/>
    </source>
</evidence>
<comment type="caution">
    <text evidence="2">The sequence shown here is derived from an EMBL/GenBank/DDBJ whole genome shotgun (WGS) entry which is preliminary data.</text>
</comment>
<proteinExistence type="predicted"/>
<feature type="compositionally biased region" description="Basic residues" evidence="1">
    <location>
        <begin position="34"/>
        <end position="52"/>
    </location>
</feature>
<dbReference type="EMBL" id="JBAMIC010004070">
    <property type="protein sequence ID" value="KAK7087232.1"/>
    <property type="molecule type" value="Genomic_DNA"/>
</dbReference>
<name>A0AAN9AHX8_9CAEN</name>
<gene>
    <name evidence="2" type="ORF">V1264_021307</name>
</gene>
<sequence>MIQPLPRQTLVLKRMVYRRQTLDFHIMVKGTTKQSKKQKNRKTKTNRKKKRQTDRQKTEKQDNSPWLDWENDCIPSPMDAHVTSTASTTATSTTSTNEGKTDQVQPLPIQQLYILSYREPSTLKH</sequence>
<feature type="region of interest" description="Disordered" evidence="1">
    <location>
        <begin position="28"/>
        <end position="108"/>
    </location>
</feature>
<accession>A0AAN9AHX8</accession>
<keyword evidence="3" id="KW-1185">Reference proteome</keyword>
<protein>
    <submittedName>
        <fullName evidence="2">Uncharacterized protein</fullName>
    </submittedName>
</protein>
<evidence type="ECO:0000313" key="2">
    <source>
        <dbReference type="EMBL" id="KAK7087232.1"/>
    </source>
</evidence>
<evidence type="ECO:0000313" key="3">
    <source>
        <dbReference type="Proteomes" id="UP001374579"/>
    </source>
</evidence>
<reference evidence="2 3" key="1">
    <citation type="submission" date="2024-02" db="EMBL/GenBank/DDBJ databases">
        <title>Chromosome-scale genome assembly of the rough periwinkle Littorina saxatilis.</title>
        <authorList>
            <person name="De Jode A."/>
            <person name="Faria R."/>
            <person name="Formenti G."/>
            <person name="Sims Y."/>
            <person name="Smith T.P."/>
            <person name="Tracey A."/>
            <person name="Wood J.M.D."/>
            <person name="Zagrodzka Z.B."/>
            <person name="Johannesson K."/>
            <person name="Butlin R.K."/>
            <person name="Leder E.H."/>
        </authorList>
    </citation>
    <scope>NUCLEOTIDE SEQUENCE [LARGE SCALE GENOMIC DNA]</scope>
    <source>
        <strain evidence="2">Snail1</strain>
        <tissue evidence="2">Muscle</tissue>
    </source>
</reference>
<feature type="compositionally biased region" description="Basic and acidic residues" evidence="1">
    <location>
        <begin position="53"/>
        <end position="62"/>
    </location>
</feature>
<feature type="compositionally biased region" description="Low complexity" evidence="1">
    <location>
        <begin position="83"/>
        <end position="96"/>
    </location>
</feature>